<dbReference type="EMBL" id="VMQU01000065">
    <property type="protein sequence ID" value="TVS87477.1"/>
    <property type="molecule type" value="Genomic_DNA"/>
</dbReference>
<feature type="compositionally biased region" description="Polar residues" evidence="1">
    <location>
        <begin position="1"/>
        <end position="10"/>
    </location>
</feature>
<dbReference type="AlphaFoldDB" id="A0A557XNS1"/>
<dbReference type="Proteomes" id="UP000320513">
    <property type="component" value="Unassembled WGS sequence"/>
</dbReference>
<reference evidence="2 3" key="1">
    <citation type="submission" date="2019-07" db="EMBL/GenBank/DDBJ databases">
        <title>New Mycobacterium species.</title>
        <authorList>
            <person name="Tortoli E."/>
            <person name="Ghielmetti G."/>
            <person name="Friedel U."/>
            <person name="Trovato A."/>
        </authorList>
    </citation>
    <scope>NUCLEOTIDE SEQUENCE [LARGE SCALE GENOMIC DNA]</scope>
    <source>
        <strain evidence="2 3">16-83</strain>
    </source>
</reference>
<evidence type="ECO:0000313" key="3">
    <source>
        <dbReference type="Proteomes" id="UP000320513"/>
    </source>
</evidence>
<feature type="region of interest" description="Disordered" evidence="1">
    <location>
        <begin position="296"/>
        <end position="340"/>
    </location>
</feature>
<dbReference type="Gene3D" id="1.50.10.20">
    <property type="match status" value="1"/>
</dbReference>
<proteinExistence type="predicted"/>
<sequence length="340" mass="36211">MPQHPGPSTSHGEEGGRPAGGAVLDHRAAADYVLRRQTPAGGFCFYRTPQWGVEEPNAPDTLAALASLLLLGVEPPAPEATGQWLRHLQNDEGGYPSLTIGWAALRGLELLGSAPLRSPWTWLAGWAQRLLTTRRAVPQDTRAAIQGLLRLAELLALDPDQSTEVAHLLAVSAESRGGWARPGADVETTALAVQLARRAGEIPVDSRAVGRFLRGCEDSAVGIRVRPDSHATTVGALWGGLVIAAALEMPPRWPAAIAASLVLLQRPNGGLGARHGAVATLRDTWRGLCAEHLLRHDPRRPNEGTAFPQLERASETPGPPLGAPRSTLSTRPAPPRAHRR</sequence>
<gene>
    <name evidence="2" type="ORF">FPZ47_15785</name>
</gene>
<organism evidence="2 3">
    <name type="scientific">Mycobacterium helveticum</name>
    <dbReference type="NCBI Taxonomy" id="2592811"/>
    <lineage>
        <taxon>Bacteria</taxon>
        <taxon>Bacillati</taxon>
        <taxon>Actinomycetota</taxon>
        <taxon>Actinomycetes</taxon>
        <taxon>Mycobacteriales</taxon>
        <taxon>Mycobacteriaceae</taxon>
        <taxon>Mycobacterium</taxon>
    </lineage>
</organism>
<dbReference type="InterPro" id="IPR008930">
    <property type="entry name" value="Terpenoid_cyclase/PrenylTrfase"/>
</dbReference>
<evidence type="ECO:0000313" key="2">
    <source>
        <dbReference type="EMBL" id="TVS87477.1"/>
    </source>
</evidence>
<keyword evidence="3" id="KW-1185">Reference proteome</keyword>
<protein>
    <recommendedName>
        <fullName evidence="4">Terpene cyclase/mutase family protein</fullName>
    </recommendedName>
</protein>
<evidence type="ECO:0000256" key="1">
    <source>
        <dbReference type="SAM" id="MobiDB-lite"/>
    </source>
</evidence>
<feature type="region of interest" description="Disordered" evidence="1">
    <location>
        <begin position="1"/>
        <end position="21"/>
    </location>
</feature>
<comment type="caution">
    <text evidence="2">The sequence shown here is derived from an EMBL/GenBank/DDBJ whole genome shotgun (WGS) entry which is preliminary data.</text>
</comment>
<accession>A0A557XNS1</accession>
<dbReference type="RefSeq" id="WP_144952587.1">
    <property type="nucleotide sequence ID" value="NZ_VMQU01000065.1"/>
</dbReference>
<dbReference type="SUPFAM" id="SSF48239">
    <property type="entry name" value="Terpenoid cyclases/Protein prenyltransferases"/>
    <property type="match status" value="1"/>
</dbReference>
<name>A0A557XNS1_9MYCO</name>
<evidence type="ECO:0008006" key="4">
    <source>
        <dbReference type="Google" id="ProtNLM"/>
    </source>
</evidence>
<dbReference type="OrthoDB" id="4752787at2"/>